<keyword evidence="14" id="KW-1185">Reference proteome</keyword>
<evidence type="ECO:0000313" key="14">
    <source>
        <dbReference type="Proteomes" id="UP000439752"/>
    </source>
</evidence>
<organism evidence="13 14">
    <name type="scientific">Exiguobacterium oxidotolerans</name>
    <dbReference type="NCBI Taxonomy" id="223958"/>
    <lineage>
        <taxon>Bacteria</taxon>
        <taxon>Bacillati</taxon>
        <taxon>Bacillota</taxon>
        <taxon>Bacilli</taxon>
        <taxon>Bacillales</taxon>
        <taxon>Bacillales Family XII. Incertae Sedis</taxon>
        <taxon>Exiguobacterium</taxon>
    </lineage>
</organism>
<dbReference type="Gene3D" id="3.40.630.30">
    <property type="match status" value="1"/>
</dbReference>
<dbReference type="PANTHER" id="PTHR36174:SF1">
    <property type="entry name" value="LIPID II:GLYCINE GLYCYLTRANSFERASE"/>
    <property type="match status" value="1"/>
</dbReference>
<evidence type="ECO:0000256" key="9">
    <source>
        <dbReference type="ARBA" id="ARBA00040679"/>
    </source>
</evidence>
<accession>A0A653I8H1</accession>
<keyword evidence="3 13" id="KW-0808">Transferase</keyword>
<dbReference type="AlphaFoldDB" id="A0A653I8H1"/>
<evidence type="ECO:0000256" key="2">
    <source>
        <dbReference type="ARBA" id="ARBA00009943"/>
    </source>
</evidence>
<evidence type="ECO:0000256" key="11">
    <source>
        <dbReference type="ARBA" id="ARBA00048654"/>
    </source>
</evidence>
<dbReference type="InterPro" id="IPR038740">
    <property type="entry name" value="BioF2-like_GNAT_dom"/>
</dbReference>
<keyword evidence="4" id="KW-0133">Cell shape</keyword>
<reference evidence="13 14" key="1">
    <citation type="submission" date="2019-10" db="EMBL/GenBank/DDBJ databases">
        <authorList>
            <person name="Karimi E."/>
        </authorList>
    </citation>
    <scope>NUCLEOTIDE SEQUENCE [LARGE SCALE GENOMIC DNA]</scope>
    <source>
        <strain evidence="13">Exiguobacterium sp. 9Y</strain>
    </source>
</reference>
<evidence type="ECO:0000256" key="5">
    <source>
        <dbReference type="ARBA" id="ARBA00022984"/>
    </source>
</evidence>
<evidence type="ECO:0000259" key="12">
    <source>
        <dbReference type="Pfam" id="PF13480"/>
    </source>
</evidence>
<gene>
    <name evidence="13" type="ORF">EXIGUO9Y_210084</name>
</gene>
<keyword evidence="7" id="KW-0961">Cell wall biogenesis/degradation</keyword>
<dbReference type="InterPro" id="IPR050644">
    <property type="entry name" value="PG_Glycine_Bridge_Synth"/>
</dbReference>
<evidence type="ECO:0000256" key="6">
    <source>
        <dbReference type="ARBA" id="ARBA00023315"/>
    </source>
</evidence>
<dbReference type="Pfam" id="PF13480">
    <property type="entry name" value="Acetyltransf_6"/>
    <property type="match status" value="1"/>
</dbReference>
<dbReference type="PANTHER" id="PTHR36174">
    <property type="entry name" value="LIPID II:GLYCINE GLYCYLTRANSFERASE"/>
    <property type="match status" value="1"/>
</dbReference>
<protein>
    <recommendedName>
        <fullName evidence="9">Lipid II:glycine glycyltransferase</fullName>
        <ecNumber evidence="8">2.3.2.16</ecNumber>
    </recommendedName>
    <alternativeName>
        <fullName evidence="10">Factor essential for expression of methicillin resistance X</fullName>
    </alternativeName>
</protein>
<evidence type="ECO:0000256" key="1">
    <source>
        <dbReference type="ARBA" id="ARBA00004496"/>
    </source>
</evidence>
<sequence length="355" mass="41083">MMSLSDERLIHDPTEWDALVSQYRLDCYYEHAYFALEEVGIPEMFFYPTEFGTLIYPYLKRPIDGTPYHDITTPYGYGGPVFVGLWSLDQIREVRQHFLEYCQTEQIITETIRFHPLLQNVELGQYWCRSTKELQRTVTIELTDTFETIEGGFSKMTRRNIRKARKEGVTVRVAGEADYETFERLYRLTMDKHDAAPRYYFSHTYFEQFTRGELDAELLVAERGGNIIGGCLVLYGDRFAHYHLGASDPEQLQVRPNHLLFAEMIRRAKQKGMVAIHLGGGTTPDETDSLLVYKSSFNEGSRTFFSIGSSVLDDIAYEQVNRSFLKNNPSAAASNWFPTYRTPIRHLSQRGEETS</sequence>
<dbReference type="GO" id="GO:0009252">
    <property type="term" value="P:peptidoglycan biosynthetic process"/>
    <property type="evidence" value="ECO:0007669"/>
    <property type="project" value="UniProtKB-KW"/>
</dbReference>
<evidence type="ECO:0000256" key="8">
    <source>
        <dbReference type="ARBA" id="ARBA00039074"/>
    </source>
</evidence>
<dbReference type="PROSITE" id="PS51191">
    <property type="entry name" value="FEMABX"/>
    <property type="match status" value="1"/>
</dbReference>
<feature type="domain" description="BioF2-like acetyltransferase" evidence="12">
    <location>
        <begin position="155"/>
        <end position="283"/>
    </location>
</feature>
<dbReference type="RefSeq" id="WP_159173135.1">
    <property type="nucleotide sequence ID" value="NZ_LR732311.1"/>
</dbReference>
<dbReference type="EMBL" id="CABWKQ010000014">
    <property type="protein sequence ID" value="VWX35200.1"/>
    <property type="molecule type" value="Genomic_DNA"/>
</dbReference>
<dbReference type="Proteomes" id="UP000439752">
    <property type="component" value="Unassembled WGS sequence"/>
</dbReference>
<name>A0A653I8H1_9BACL</name>
<evidence type="ECO:0000256" key="3">
    <source>
        <dbReference type="ARBA" id="ARBA00022679"/>
    </source>
</evidence>
<evidence type="ECO:0000256" key="7">
    <source>
        <dbReference type="ARBA" id="ARBA00023316"/>
    </source>
</evidence>
<comment type="similarity">
    <text evidence="2">Belongs to the FemABX family.</text>
</comment>
<dbReference type="EC" id="2.3.2.16" evidence="8"/>
<dbReference type="GO" id="GO:0071555">
    <property type="term" value="P:cell wall organization"/>
    <property type="evidence" value="ECO:0007669"/>
    <property type="project" value="UniProtKB-KW"/>
</dbReference>
<evidence type="ECO:0000256" key="4">
    <source>
        <dbReference type="ARBA" id="ARBA00022960"/>
    </source>
</evidence>
<dbReference type="GO" id="GO:0005737">
    <property type="term" value="C:cytoplasm"/>
    <property type="evidence" value="ECO:0007669"/>
    <property type="project" value="UniProtKB-SubCell"/>
</dbReference>
<comment type="subcellular location">
    <subcellularLocation>
        <location evidence="1">Cytoplasm</location>
    </subcellularLocation>
</comment>
<keyword evidence="5" id="KW-0573">Peptidoglycan synthesis</keyword>
<proteinExistence type="inferred from homology"/>
<keyword evidence="6" id="KW-0012">Acyltransferase</keyword>
<dbReference type="GO" id="GO:0008360">
    <property type="term" value="P:regulation of cell shape"/>
    <property type="evidence" value="ECO:0007669"/>
    <property type="project" value="UniProtKB-KW"/>
</dbReference>
<dbReference type="GO" id="GO:0016755">
    <property type="term" value="F:aminoacyltransferase activity"/>
    <property type="evidence" value="ECO:0007669"/>
    <property type="project" value="InterPro"/>
</dbReference>
<dbReference type="SUPFAM" id="SSF55729">
    <property type="entry name" value="Acyl-CoA N-acyltransferases (Nat)"/>
    <property type="match status" value="1"/>
</dbReference>
<comment type="catalytic activity">
    <reaction evidence="11">
        <text>beta-D-GlcNAc-(1-&gt;4)-Mur2Ac(oyl-L-Ala-D-isoglutaminyl-L-Lys-D-Ala-D-Ala)-di-trans,octa-cis-undecaprenyl diphosphate + glycyl-tRNA(Gly) = beta-D-GlcNAc-(1-&gt;4)-Mur2Ac(oyl-L-Ala-D-isoglutaminyl-L-Lys-(N(6)-Gly)-D-Ala-D-Ala)-di-trans,octa-cis-undecaprenyl diphosphate + tRNA(Gly) + H(+)</text>
        <dbReference type="Rhea" id="RHEA:30435"/>
        <dbReference type="Rhea" id="RHEA-COMP:9664"/>
        <dbReference type="Rhea" id="RHEA-COMP:9683"/>
        <dbReference type="ChEBI" id="CHEBI:15378"/>
        <dbReference type="ChEBI" id="CHEBI:62233"/>
        <dbReference type="ChEBI" id="CHEBI:62234"/>
        <dbReference type="ChEBI" id="CHEBI:78442"/>
        <dbReference type="ChEBI" id="CHEBI:78522"/>
        <dbReference type="EC" id="2.3.2.16"/>
    </reaction>
</comment>
<dbReference type="InterPro" id="IPR016181">
    <property type="entry name" value="Acyl_CoA_acyltransferase"/>
</dbReference>
<dbReference type="InterPro" id="IPR003447">
    <property type="entry name" value="FEMABX"/>
</dbReference>
<evidence type="ECO:0000256" key="10">
    <source>
        <dbReference type="ARBA" id="ARBA00042933"/>
    </source>
</evidence>
<evidence type="ECO:0000313" key="13">
    <source>
        <dbReference type="EMBL" id="VWX35200.1"/>
    </source>
</evidence>